<evidence type="ECO:0000313" key="2">
    <source>
        <dbReference type="Proteomes" id="UP000663866"/>
    </source>
</evidence>
<dbReference type="GO" id="GO:0009451">
    <property type="term" value="P:RNA modification"/>
    <property type="evidence" value="ECO:0007669"/>
    <property type="project" value="InterPro"/>
</dbReference>
<reference evidence="1" key="1">
    <citation type="submission" date="2021-02" db="EMBL/GenBank/DDBJ databases">
        <authorList>
            <person name="Nowell W R."/>
        </authorList>
    </citation>
    <scope>NUCLEOTIDE SEQUENCE</scope>
</reference>
<feature type="non-terminal residue" evidence="1">
    <location>
        <position position="1"/>
    </location>
</feature>
<proteinExistence type="predicted"/>
<dbReference type="AlphaFoldDB" id="A0A820TVY7"/>
<dbReference type="Pfam" id="PF01535">
    <property type="entry name" value="PPR"/>
    <property type="match status" value="2"/>
</dbReference>
<accession>A0A820TVY7</accession>
<dbReference type="Proteomes" id="UP000663866">
    <property type="component" value="Unassembled WGS sequence"/>
</dbReference>
<protein>
    <submittedName>
        <fullName evidence="1">Uncharacterized protein</fullName>
    </submittedName>
</protein>
<dbReference type="InterPro" id="IPR046960">
    <property type="entry name" value="PPR_At4g14850-like_plant"/>
</dbReference>
<organism evidence="1 2">
    <name type="scientific">Rotaria magnacalcarata</name>
    <dbReference type="NCBI Taxonomy" id="392030"/>
    <lineage>
        <taxon>Eukaryota</taxon>
        <taxon>Metazoa</taxon>
        <taxon>Spiralia</taxon>
        <taxon>Gnathifera</taxon>
        <taxon>Rotifera</taxon>
        <taxon>Eurotatoria</taxon>
        <taxon>Bdelloidea</taxon>
        <taxon>Philodinida</taxon>
        <taxon>Philodinidae</taxon>
        <taxon>Rotaria</taxon>
    </lineage>
</organism>
<dbReference type="GO" id="GO:0003723">
    <property type="term" value="F:RNA binding"/>
    <property type="evidence" value="ECO:0007669"/>
    <property type="project" value="InterPro"/>
</dbReference>
<dbReference type="NCBIfam" id="TIGR00756">
    <property type="entry name" value="PPR"/>
    <property type="match status" value="1"/>
</dbReference>
<comment type="caution">
    <text evidence="1">The sequence shown here is derived from an EMBL/GenBank/DDBJ whole genome shotgun (WGS) entry which is preliminary data.</text>
</comment>
<dbReference type="PANTHER" id="PTHR47926">
    <property type="entry name" value="PENTATRICOPEPTIDE REPEAT-CONTAINING PROTEIN"/>
    <property type="match status" value="1"/>
</dbReference>
<gene>
    <name evidence="1" type="ORF">OVN521_LOCUS39294</name>
</gene>
<keyword evidence="2" id="KW-1185">Reference proteome</keyword>
<dbReference type="PANTHER" id="PTHR47926:SF359">
    <property type="entry name" value="PENTACOTRIPEPTIDE-REPEAT REGION OF PRORP DOMAIN-CONTAINING PROTEIN"/>
    <property type="match status" value="1"/>
</dbReference>
<name>A0A820TVY7_9BILA</name>
<dbReference type="InterPro" id="IPR011990">
    <property type="entry name" value="TPR-like_helical_dom_sf"/>
</dbReference>
<dbReference type="InterPro" id="IPR002885">
    <property type="entry name" value="PPR_rpt"/>
</dbReference>
<evidence type="ECO:0000313" key="1">
    <source>
        <dbReference type="EMBL" id="CAF4475701.1"/>
    </source>
</evidence>
<dbReference type="Gene3D" id="1.25.40.10">
    <property type="entry name" value="Tetratricopeptide repeat domain"/>
    <property type="match status" value="1"/>
</dbReference>
<dbReference type="EMBL" id="CAJOBG010049779">
    <property type="protein sequence ID" value="CAF4475701.1"/>
    <property type="molecule type" value="Genomic_DNA"/>
</dbReference>
<sequence length="208" mass="23356">MATRLLSHCLPFPKVFLKRFSNIKSYIHLGTEMKLLNDKKQFEKAIALFDQHGINNILTLSNFTLTQVLKACAHVGDLQRVHCADIASAKSLFDSIKNKTPAMYGIMMKGYIKNKQANKAIALFNKIENPNDVHMILLFNSCAQLKTKEALDLVKKISKQIPESFYSNPHLLTSLLDALMKCGDVAHAESLFYSSKVKVLSSYGAMMK</sequence>